<evidence type="ECO:0000313" key="6">
    <source>
        <dbReference type="Proteomes" id="UP000001514"/>
    </source>
</evidence>
<evidence type="ECO:0000256" key="3">
    <source>
        <dbReference type="SAM" id="SignalP"/>
    </source>
</evidence>
<feature type="region of interest" description="Disordered" evidence="1">
    <location>
        <begin position="637"/>
        <end position="703"/>
    </location>
</feature>
<feature type="chain" id="PRO_5003121542" description="Nuclease associated modular domain-containing protein" evidence="3">
    <location>
        <begin position="20"/>
        <end position="1016"/>
    </location>
</feature>
<feature type="compositionally biased region" description="Pro residues" evidence="1">
    <location>
        <begin position="381"/>
        <end position="396"/>
    </location>
</feature>
<dbReference type="HOGENOM" id="CLU_296914_0_0_1"/>
<name>D8R6N5_SELML</name>
<dbReference type="Pfam" id="PF07460">
    <property type="entry name" value="NUMOD3"/>
    <property type="match status" value="1"/>
</dbReference>
<feature type="compositionally biased region" description="Basic and acidic residues" evidence="1">
    <location>
        <begin position="364"/>
        <end position="380"/>
    </location>
</feature>
<dbReference type="PANTHER" id="PTHR34199">
    <property type="entry name" value="NUMOD3 MOTIF FAMILY PROTEIN, EXPRESSED"/>
    <property type="match status" value="1"/>
</dbReference>
<accession>D8R6N5</accession>
<keyword evidence="2" id="KW-0812">Transmembrane</keyword>
<feature type="region of interest" description="Disordered" evidence="1">
    <location>
        <begin position="359"/>
        <end position="404"/>
    </location>
</feature>
<dbReference type="eggNOG" id="ENOG502QUKG">
    <property type="taxonomic scope" value="Eukaryota"/>
</dbReference>
<dbReference type="AlphaFoldDB" id="D8R6N5"/>
<dbReference type="EMBL" id="GL377572">
    <property type="protein sequence ID" value="EFJ32705.1"/>
    <property type="molecule type" value="Genomic_DNA"/>
</dbReference>
<proteinExistence type="predicted"/>
<keyword evidence="6" id="KW-1185">Reference proteome</keyword>
<dbReference type="PRINTS" id="PR01217">
    <property type="entry name" value="PRICHEXTENSN"/>
</dbReference>
<dbReference type="InterPro" id="IPR011990">
    <property type="entry name" value="TPR-like_helical_dom_sf"/>
</dbReference>
<keyword evidence="2" id="KW-1133">Transmembrane helix</keyword>
<dbReference type="PANTHER" id="PTHR34199:SF2">
    <property type="entry name" value="NUMOD3 MOTIF FAMILY PROTEIN, EXPRESSED"/>
    <property type="match status" value="1"/>
</dbReference>
<dbReference type="Gene3D" id="1.25.40.10">
    <property type="entry name" value="Tetratricopeptide repeat domain"/>
    <property type="match status" value="1"/>
</dbReference>
<dbReference type="STRING" id="88036.D8R6N5"/>
<keyword evidence="2" id="KW-0472">Membrane</keyword>
<dbReference type="Proteomes" id="UP000001514">
    <property type="component" value="Unassembled WGS sequence"/>
</dbReference>
<dbReference type="InParanoid" id="D8R6N5"/>
<evidence type="ECO:0000259" key="4">
    <source>
        <dbReference type="Pfam" id="PF07460"/>
    </source>
</evidence>
<gene>
    <name evidence="5" type="ORF">SELMODRAFT_439642</name>
</gene>
<dbReference type="InterPro" id="IPR003611">
    <property type="entry name" value="NUMOD3"/>
</dbReference>
<sequence length="1016" mass="113036">MPLQAICCIVWMLVPVALSLSLDTAQNAIWSIIPSTLVGALGPPKKSLDVIARSLDITNLGFLADRSSELGFIGNVIAKQCSWHELWGISCFSRDESMQLYCLSRRPASRVSASSWDREIPQKNSIRLFPGRRGALTVCSAQHDKSLDDQTGEGKDKSLSVRPKRVPWNKGLKMLPGPCKGRTPEEQLKVEELRRQRISAANKGRLPWNTGRKHPPETIKRIRERTLLAMRDPKIREKLRGFQQNLSADIKAKISIGVHEHWVRKLKDIALQKQCLAEWQECIAEAARQGGDDQEELHWDSYDVERQREKEEIRQLKDGMRVTSRSQRRLEWSDEHRRKVSEAIKAKWKSEEYRTKVMKALKQRVRDTKVSSKPRREPRPPRPARPPKPPKPPKPVGIPLVGGEPRRTAAGVRVNEKFVSAVMAGEDKEAANVLKKKPPVKVNGVAHSRLESATDKAKKLSPPVPTFVDLRASEKTEKLRELRASRLLVDTKKKEAAERAKMLMAEAEAAAKALEAIAFKDQFAMASLLETRKLLAEAARSIKAVECKPGDVSILAGDKETLELDDDQSSRKDHGSIDVAAKANEETCTDVEREMLQEIPGSVSRRAKRWHCPHDYQGWGVSRRIGWHHHHFRPPVPVPPSPSPTPFAPAPAPFPSPITPTPFPSPTPSPTTPTPFPSPTPSPTTPTPFPSPTPSPTPTPTISPASTKTTALLSLIPFVVFVGVVALLAFGLWWVFERKRKDDGGDGDREKHETRVELGFISYRNEAELKQAEDGLLRGKEGDFGIDVGAQECSEATIHHVDSIQTSSKERVGDVNSCHAQESSETIQTSSEDKACEIEELGHAKEQGGGGNNRFQKSQFGRSLAAEYVDAAMACIRNDGTGTNSSFTVVRMRTALIKLTRAMEILKAESSEHEGLFEVFNLMGFANLELENIPVASSHFERAKAIAEKNFGMGHPSILAAALSLVAVYSSMNRWSQAIRCQAEVLEHLQAQNVHPDVLKEHKAKLQRLHDEELQQ</sequence>
<feature type="signal peptide" evidence="3">
    <location>
        <begin position="1"/>
        <end position="19"/>
    </location>
</feature>
<keyword evidence="3" id="KW-0732">Signal</keyword>
<dbReference type="Gramene" id="EFJ32705">
    <property type="protein sequence ID" value="EFJ32705"/>
    <property type="gene ID" value="SELMODRAFT_439642"/>
</dbReference>
<dbReference type="KEGG" id="smo:SELMODRAFT_439642"/>
<evidence type="ECO:0000313" key="5">
    <source>
        <dbReference type="EMBL" id="EFJ32705.1"/>
    </source>
</evidence>
<reference evidence="5 6" key="1">
    <citation type="journal article" date="2011" name="Science">
        <title>The Selaginella genome identifies genetic changes associated with the evolution of vascular plants.</title>
        <authorList>
            <person name="Banks J.A."/>
            <person name="Nishiyama T."/>
            <person name="Hasebe M."/>
            <person name="Bowman J.L."/>
            <person name="Gribskov M."/>
            <person name="dePamphilis C."/>
            <person name="Albert V.A."/>
            <person name="Aono N."/>
            <person name="Aoyama T."/>
            <person name="Ambrose B.A."/>
            <person name="Ashton N.W."/>
            <person name="Axtell M.J."/>
            <person name="Barker E."/>
            <person name="Barker M.S."/>
            <person name="Bennetzen J.L."/>
            <person name="Bonawitz N.D."/>
            <person name="Chapple C."/>
            <person name="Cheng C."/>
            <person name="Correa L.G."/>
            <person name="Dacre M."/>
            <person name="DeBarry J."/>
            <person name="Dreyer I."/>
            <person name="Elias M."/>
            <person name="Engstrom E.M."/>
            <person name="Estelle M."/>
            <person name="Feng L."/>
            <person name="Finet C."/>
            <person name="Floyd S.K."/>
            <person name="Frommer W.B."/>
            <person name="Fujita T."/>
            <person name="Gramzow L."/>
            <person name="Gutensohn M."/>
            <person name="Harholt J."/>
            <person name="Hattori M."/>
            <person name="Heyl A."/>
            <person name="Hirai T."/>
            <person name="Hiwatashi Y."/>
            <person name="Ishikawa M."/>
            <person name="Iwata M."/>
            <person name="Karol K.G."/>
            <person name="Koehler B."/>
            <person name="Kolukisaoglu U."/>
            <person name="Kubo M."/>
            <person name="Kurata T."/>
            <person name="Lalonde S."/>
            <person name="Li K."/>
            <person name="Li Y."/>
            <person name="Litt A."/>
            <person name="Lyons E."/>
            <person name="Manning G."/>
            <person name="Maruyama T."/>
            <person name="Michael T.P."/>
            <person name="Mikami K."/>
            <person name="Miyazaki S."/>
            <person name="Morinaga S."/>
            <person name="Murata T."/>
            <person name="Mueller-Roeber B."/>
            <person name="Nelson D.R."/>
            <person name="Obara M."/>
            <person name="Oguri Y."/>
            <person name="Olmstead R.G."/>
            <person name="Onodera N."/>
            <person name="Petersen B.L."/>
            <person name="Pils B."/>
            <person name="Prigge M."/>
            <person name="Rensing S.A."/>
            <person name="Riano-Pachon D.M."/>
            <person name="Roberts A.W."/>
            <person name="Sato Y."/>
            <person name="Scheller H.V."/>
            <person name="Schulz B."/>
            <person name="Schulz C."/>
            <person name="Shakirov E.V."/>
            <person name="Shibagaki N."/>
            <person name="Shinohara N."/>
            <person name="Shippen D.E."/>
            <person name="Soerensen I."/>
            <person name="Sotooka R."/>
            <person name="Sugimoto N."/>
            <person name="Sugita M."/>
            <person name="Sumikawa N."/>
            <person name="Tanurdzic M."/>
            <person name="Theissen G."/>
            <person name="Ulvskov P."/>
            <person name="Wakazuki S."/>
            <person name="Weng J.K."/>
            <person name="Willats W.W."/>
            <person name="Wipf D."/>
            <person name="Wolf P.G."/>
            <person name="Yang L."/>
            <person name="Zimmer A.D."/>
            <person name="Zhu Q."/>
            <person name="Mitros T."/>
            <person name="Hellsten U."/>
            <person name="Loque D."/>
            <person name="Otillar R."/>
            <person name="Salamov A."/>
            <person name="Schmutz J."/>
            <person name="Shapiro H."/>
            <person name="Lindquist E."/>
            <person name="Lucas S."/>
            <person name="Rokhsar D."/>
            <person name="Grigoriev I.V."/>
        </authorList>
    </citation>
    <scope>NUCLEOTIDE SEQUENCE [LARGE SCALE GENOMIC DNA]</scope>
</reference>
<feature type="transmembrane region" description="Helical" evidence="2">
    <location>
        <begin position="711"/>
        <end position="736"/>
    </location>
</feature>
<organism evidence="6">
    <name type="scientific">Selaginella moellendorffii</name>
    <name type="common">Spikemoss</name>
    <dbReference type="NCBI Taxonomy" id="88036"/>
    <lineage>
        <taxon>Eukaryota</taxon>
        <taxon>Viridiplantae</taxon>
        <taxon>Streptophyta</taxon>
        <taxon>Embryophyta</taxon>
        <taxon>Tracheophyta</taxon>
        <taxon>Lycopodiopsida</taxon>
        <taxon>Selaginellales</taxon>
        <taxon>Selaginellaceae</taxon>
        <taxon>Selaginella</taxon>
    </lineage>
</organism>
<dbReference type="GO" id="GO:0003677">
    <property type="term" value="F:DNA binding"/>
    <property type="evidence" value="ECO:0007669"/>
    <property type="project" value="InterPro"/>
</dbReference>
<evidence type="ECO:0000256" key="2">
    <source>
        <dbReference type="SAM" id="Phobius"/>
    </source>
</evidence>
<feature type="domain" description="Nuclease associated modular" evidence="4">
    <location>
        <begin position="195"/>
        <end position="223"/>
    </location>
</feature>
<evidence type="ECO:0000256" key="1">
    <source>
        <dbReference type="SAM" id="MobiDB-lite"/>
    </source>
</evidence>
<dbReference type="SUPFAM" id="SSF48452">
    <property type="entry name" value="TPR-like"/>
    <property type="match status" value="1"/>
</dbReference>
<protein>
    <recommendedName>
        <fullName evidence="4">Nuclease associated modular domain-containing protein</fullName>
    </recommendedName>
</protein>
<feature type="compositionally biased region" description="Pro residues" evidence="1">
    <location>
        <begin position="637"/>
        <end position="701"/>
    </location>
</feature>